<evidence type="ECO:0000313" key="4">
    <source>
        <dbReference type="Proteomes" id="UP000051008"/>
    </source>
</evidence>
<dbReference type="RefSeq" id="WP_056976387.1">
    <property type="nucleotide sequence ID" value="NZ_AYYP01000019.1"/>
</dbReference>
<dbReference type="GO" id="GO:0006260">
    <property type="term" value="P:DNA replication"/>
    <property type="evidence" value="ECO:0007669"/>
    <property type="project" value="TreeGrafter"/>
</dbReference>
<dbReference type="GO" id="GO:0005524">
    <property type="term" value="F:ATP binding"/>
    <property type="evidence" value="ECO:0007669"/>
    <property type="project" value="InterPro"/>
</dbReference>
<dbReference type="Pfam" id="PF00308">
    <property type="entry name" value="Bac_DnaA"/>
    <property type="match status" value="1"/>
</dbReference>
<dbReference type="EMBL" id="AYYP01000019">
    <property type="protein sequence ID" value="KRM65137.1"/>
    <property type="molecule type" value="Genomic_DNA"/>
</dbReference>
<organism evidence="3 4">
    <name type="scientific">Ligilactobacillus agilis DSM 20509</name>
    <dbReference type="NCBI Taxonomy" id="1423718"/>
    <lineage>
        <taxon>Bacteria</taxon>
        <taxon>Bacillati</taxon>
        <taxon>Bacillota</taxon>
        <taxon>Bacilli</taxon>
        <taxon>Lactobacillales</taxon>
        <taxon>Lactobacillaceae</taxon>
        <taxon>Ligilactobacillus</taxon>
    </lineage>
</organism>
<feature type="domain" description="Chromosomal replication initiator protein DnaA ATPAse" evidence="1">
    <location>
        <begin position="149"/>
        <end position="227"/>
    </location>
</feature>
<protein>
    <submittedName>
        <fullName evidence="3">Primosomal protein DnaI</fullName>
    </submittedName>
</protein>
<evidence type="ECO:0000313" key="3">
    <source>
        <dbReference type="EMBL" id="KRM65137.1"/>
    </source>
</evidence>
<dbReference type="InterPro" id="IPR009928">
    <property type="entry name" value="DnaI_N"/>
</dbReference>
<name>A0A0R2ACJ8_9LACO</name>
<accession>A0A0R2ACJ8</accession>
<dbReference type="SUPFAM" id="SSF52540">
    <property type="entry name" value="P-loop containing nucleoside triphosphate hydrolases"/>
    <property type="match status" value="1"/>
</dbReference>
<sequence length="307" mass="35273">MENVGKVLQEKMRTTDMRQRYQKLVTKALADPDVKTFLQAHRAELTQEDIERSASKLYEYVKIKENIAQGKEIPMPGYSPSLMISQHRIEVNYVPTAELLAQREQLARQTRVRTINMPKSIRRARIEDYDQTKRQDVLMAALAFIDAYQEQPQEFHKGMYLQGKFGVGKTFLLAAIANELAANGFKSTLVHFPSFAVEIKSAIGENNTKQLIDEIKKAPVLMLDDIGAEQLSSWLRDDVLGVILQYRMQEELPTFFSSNLAMAQLESEYLTVNNRGEAEPVKARRIMERIRFLASEYLVEGPNRRQK</sequence>
<dbReference type="OrthoDB" id="61127at2"/>
<proteinExistence type="predicted"/>
<dbReference type="Gene3D" id="3.40.50.300">
    <property type="entry name" value="P-loop containing nucleotide triphosphate hydrolases"/>
    <property type="match status" value="1"/>
</dbReference>
<dbReference type="PANTHER" id="PTHR30050">
    <property type="entry name" value="CHROMOSOMAL REPLICATION INITIATOR PROTEIN DNAA"/>
    <property type="match status" value="1"/>
</dbReference>
<gene>
    <name evidence="3" type="ORF">FC14_GL001490</name>
</gene>
<dbReference type="NCBIfam" id="NF006505">
    <property type="entry name" value="PRK08939.1"/>
    <property type="match status" value="1"/>
</dbReference>
<dbReference type="Pfam" id="PF07319">
    <property type="entry name" value="DnaI_N"/>
    <property type="match status" value="1"/>
</dbReference>
<reference evidence="3 4" key="1">
    <citation type="journal article" date="2015" name="Genome Announc.">
        <title>Expanding the biotechnology potential of lactobacilli through comparative genomics of 213 strains and associated genera.</title>
        <authorList>
            <person name="Sun Z."/>
            <person name="Harris H.M."/>
            <person name="McCann A."/>
            <person name="Guo C."/>
            <person name="Argimon S."/>
            <person name="Zhang W."/>
            <person name="Yang X."/>
            <person name="Jeffery I.B."/>
            <person name="Cooney J.C."/>
            <person name="Kagawa T.F."/>
            <person name="Liu W."/>
            <person name="Song Y."/>
            <person name="Salvetti E."/>
            <person name="Wrobel A."/>
            <person name="Rasinkangas P."/>
            <person name="Parkhill J."/>
            <person name="Rea M.C."/>
            <person name="O'Sullivan O."/>
            <person name="Ritari J."/>
            <person name="Douillard F.P."/>
            <person name="Paul Ross R."/>
            <person name="Yang R."/>
            <person name="Briner A.E."/>
            <person name="Felis G.E."/>
            <person name="de Vos W.M."/>
            <person name="Barrangou R."/>
            <person name="Klaenhammer T.R."/>
            <person name="Caufield P.W."/>
            <person name="Cui Y."/>
            <person name="Zhang H."/>
            <person name="O'Toole P.W."/>
        </authorList>
    </citation>
    <scope>NUCLEOTIDE SEQUENCE [LARGE SCALE GENOMIC DNA]</scope>
    <source>
        <strain evidence="3 4">DSM 20509</strain>
    </source>
</reference>
<dbReference type="CDD" id="cd00009">
    <property type="entry name" value="AAA"/>
    <property type="match status" value="1"/>
</dbReference>
<dbReference type="AlphaFoldDB" id="A0A0R2ACJ8"/>
<dbReference type="PANTHER" id="PTHR30050:SF8">
    <property type="entry name" value="PRIMOSOMAL PROTEIN DNAI"/>
    <property type="match status" value="1"/>
</dbReference>
<evidence type="ECO:0000259" key="2">
    <source>
        <dbReference type="Pfam" id="PF07319"/>
    </source>
</evidence>
<feature type="domain" description="Primosomal DnaI N-terminal" evidence="2">
    <location>
        <begin position="1"/>
        <end position="93"/>
    </location>
</feature>
<dbReference type="PATRIC" id="fig|1423718.3.peg.1555"/>
<dbReference type="Proteomes" id="UP000051008">
    <property type="component" value="Unassembled WGS sequence"/>
</dbReference>
<keyword evidence="4" id="KW-1185">Reference proteome</keyword>
<dbReference type="InterPro" id="IPR027417">
    <property type="entry name" value="P-loop_NTPase"/>
</dbReference>
<dbReference type="InterPro" id="IPR013317">
    <property type="entry name" value="DnaA_dom"/>
</dbReference>
<evidence type="ECO:0000259" key="1">
    <source>
        <dbReference type="Pfam" id="PF00308"/>
    </source>
</evidence>
<comment type="caution">
    <text evidence="3">The sequence shown here is derived from an EMBL/GenBank/DDBJ whole genome shotgun (WGS) entry which is preliminary data.</text>
</comment>